<dbReference type="InterPro" id="IPR003599">
    <property type="entry name" value="Ig_sub"/>
</dbReference>
<evidence type="ECO:0000256" key="10">
    <source>
        <dbReference type="ARBA" id="ARBA00022840"/>
    </source>
</evidence>
<keyword evidence="17" id="KW-0393">Immunoglobulin domain</keyword>
<keyword evidence="11 25" id="KW-1133">Transmembrane helix</keyword>
<dbReference type="InterPro" id="IPR001245">
    <property type="entry name" value="Ser-Thr/Tyr_kinase_cat_dom"/>
</dbReference>
<evidence type="ECO:0000256" key="15">
    <source>
        <dbReference type="ARBA" id="ARBA00023170"/>
    </source>
</evidence>
<keyword evidence="16" id="KW-0325">Glycoprotein</keyword>
<dbReference type="SMART" id="SM00219">
    <property type="entry name" value="TyrKc"/>
    <property type="match status" value="1"/>
</dbReference>
<dbReference type="PRINTS" id="PR00109">
    <property type="entry name" value="TYRKINASE"/>
</dbReference>
<comment type="catalytic activity">
    <reaction evidence="18">
        <text>L-tyrosyl-[protein] + ATP = O-phospho-L-tyrosyl-[protein] + ADP + H(+)</text>
        <dbReference type="Rhea" id="RHEA:10596"/>
        <dbReference type="Rhea" id="RHEA-COMP:10136"/>
        <dbReference type="Rhea" id="RHEA-COMP:20101"/>
        <dbReference type="ChEBI" id="CHEBI:15378"/>
        <dbReference type="ChEBI" id="CHEBI:30616"/>
        <dbReference type="ChEBI" id="CHEBI:46858"/>
        <dbReference type="ChEBI" id="CHEBI:61978"/>
        <dbReference type="ChEBI" id="CHEBI:456216"/>
        <dbReference type="EC" id="2.7.10.1"/>
    </reaction>
</comment>
<feature type="binding site" evidence="21">
    <location>
        <begin position="815"/>
        <end position="822"/>
    </location>
    <ligand>
        <name>ATP</name>
        <dbReference type="ChEBI" id="CHEBI:30616"/>
    </ligand>
</feature>
<feature type="binding site" evidence="22">
    <location>
        <position position="968"/>
    </location>
    <ligand>
        <name>Mg(2+)</name>
        <dbReference type="ChEBI" id="CHEBI:18420"/>
    </ligand>
</feature>
<dbReference type="PROSITE" id="PS00109">
    <property type="entry name" value="PROTEIN_KINASE_TYR"/>
    <property type="match status" value="1"/>
</dbReference>
<dbReference type="SMART" id="SM00408">
    <property type="entry name" value="IGc2"/>
    <property type="match status" value="5"/>
</dbReference>
<dbReference type="PROSITE" id="PS00107">
    <property type="entry name" value="PROTEIN_KINASE_ATP"/>
    <property type="match status" value="1"/>
</dbReference>
<evidence type="ECO:0000256" key="4">
    <source>
        <dbReference type="ARBA" id="ARBA00022679"/>
    </source>
</evidence>
<evidence type="ECO:0000256" key="17">
    <source>
        <dbReference type="ARBA" id="ARBA00023319"/>
    </source>
</evidence>
<keyword evidence="15" id="KW-0675">Receptor</keyword>
<dbReference type="Gene3D" id="3.30.200.20">
    <property type="entry name" value="Phosphorylase Kinase, domain 1"/>
    <property type="match status" value="1"/>
</dbReference>
<evidence type="ECO:0000256" key="9">
    <source>
        <dbReference type="ARBA" id="ARBA00022777"/>
    </source>
</evidence>
<evidence type="ECO:0000256" key="11">
    <source>
        <dbReference type="ARBA" id="ARBA00022989"/>
    </source>
</evidence>
<evidence type="ECO:0000256" key="22">
    <source>
        <dbReference type="PIRSR" id="PIRSR000615-3"/>
    </source>
</evidence>
<keyword evidence="7" id="KW-0677">Repeat</keyword>
<feature type="site" description="Important for interaction with phosphotyrosine-binding proteins" evidence="23">
    <location>
        <position position="1094"/>
    </location>
</feature>
<feature type="domain" description="Ig-like" evidence="27">
    <location>
        <begin position="581"/>
        <end position="684"/>
    </location>
</feature>
<feature type="binding site" evidence="22">
    <location>
        <position position="782"/>
    </location>
    <ligand>
        <name>Mg(2+)</name>
        <dbReference type="ChEBI" id="CHEBI:18420"/>
    </ligand>
</feature>
<evidence type="ECO:0000256" key="12">
    <source>
        <dbReference type="ARBA" id="ARBA00023136"/>
    </source>
</evidence>
<dbReference type="Gene3D" id="2.60.40.10">
    <property type="entry name" value="Immunoglobulins"/>
    <property type="match status" value="6"/>
</dbReference>
<dbReference type="InterPro" id="IPR013783">
    <property type="entry name" value="Ig-like_fold"/>
</dbReference>
<dbReference type="PROSITE" id="PS50011">
    <property type="entry name" value="PROTEIN_KINASE_DOM"/>
    <property type="match status" value="1"/>
</dbReference>
<feature type="domain" description="Ig-like" evidence="27">
    <location>
        <begin position="50"/>
        <end position="140"/>
    </location>
</feature>
<evidence type="ECO:0000256" key="1">
    <source>
        <dbReference type="ARBA" id="ARBA00004167"/>
    </source>
</evidence>
<keyword evidence="10 21" id="KW-0067">ATP-binding</keyword>
<name>A0A5E4LZS8_9HEMI</name>
<dbReference type="PROSITE" id="PS50835">
    <property type="entry name" value="IG_LIKE"/>
    <property type="match status" value="5"/>
</dbReference>
<feature type="binding site" evidence="22">
    <location>
        <position position="955"/>
    </location>
    <ligand>
        <name>Mg(2+)</name>
        <dbReference type="ChEBI" id="CHEBI:18420"/>
    </ligand>
</feature>
<comment type="function">
    <text evidence="19">Receptor for basic fibroblast growth factor.</text>
</comment>
<protein>
    <recommendedName>
        <fullName evidence="2">receptor protein-tyrosine kinase</fullName>
        <ecNumber evidence="2">2.7.10.1</ecNumber>
    </recommendedName>
</protein>
<evidence type="ECO:0000256" key="21">
    <source>
        <dbReference type="PIRSR" id="PIRSR000615-2"/>
    </source>
</evidence>
<evidence type="ECO:0000256" key="13">
    <source>
        <dbReference type="ARBA" id="ARBA00023137"/>
    </source>
</evidence>
<feature type="binding site" evidence="21">
    <location>
        <position position="954"/>
    </location>
    <ligand>
        <name>ATP</name>
        <dbReference type="ChEBI" id="CHEBI:30616"/>
    </ligand>
</feature>
<dbReference type="PANTHER" id="PTHR24416">
    <property type="entry name" value="TYROSINE-PROTEIN KINASE RECEPTOR"/>
    <property type="match status" value="1"/>
</dbReference>
<dbReference type="FunFam" id="3.30.200.20:FF:000593">
    <property type="entry name" value="Predicted protein"/>
    <property type="match status" value="1"/>
</dbReference>
<keyword evidence="9 28" id="KW-0418">Kinase</keyword>
<dbReference type="Pfam" id="PF13927">
    <property type="entry name" value="Ig_3"/>
    <property type="match status" value="1"/>
</dbReference>
<dbReference type="InterPro" id="IPR020635">
    <property type="entry name" value="Tyr_kinase_cat_dom"/>
</dbReference>
<dbReference type="CDD" id="cd00096">
    <property type="entry name" value="Ig"/>
    <property type="match status" value="1"/>
</dbReference>
<keyword evidence="8 21" id="KW-0547">Nucleotide-binding</keyword>
<dbReference type="InterPro" id="IPR003598">
    <property type="entry name" value="Ig_sub2"/>
</dbReference>
<dbReference type="GO" id="GO:0046872">
    <property type="term" value="F:metal ion binding"/>
    <property type="evidence" value="ECO:0007669"/>
    <property type="project" value="UniProtKB-KW"/>
</dbReference>
<keyword evidence="22" id="KW-0479">Metal-binding</keyword>
<dbReference type="FunFam" id="2.60.40.10:FF:000016">
    <property type="entry name" value="Fibroblast growth factor receptor"/>
    <property type="match status" value="1"/>
</dbReference>
<dbReference type="InterPro" id="IPR017441">
    <property type="entry name" value="Protein_kinase_ATP_BS"/>
</dbReference>
<evidence type="ECO:0000256" key="2">
    <source>
        <dbReference type="ARBA" id="ARBA00011902"/>
    </source>
</evidence>
<evidence type="ECO:0000256" key="3">
    <source>
        <dbReference type="ARBA" id="ARBA00022553"/>
    </source>
</evidence>
<dbReference type="InterPro" id="IPR000719">
    <property type="entry name" value="Prot_kinase_dom"/>
</dbReference>
<evidence type="ECO:0000313" key="29">
    <source>
        <dbReference type="Proteomes" id="UP000325440"/>
    </source>
</evidence>
<evidence type="ECO:0000256" key="18">
    <source>
        <dbReference type="ARBA" id="ARBA00051243"/>
    </source>
</evidence>
<dbReference type="SMART" id="SM00409">
    <property type="entry name" value="IG"/>
    <property type="match status" value="5"/>
</dbReference>
<evidence type="ECO:0000256" key="8">
    <source>
        <dbReference type="ARBA" id="ARBA00022741"/>
    </source>
</evidence>
<keyword evidence="5 25" id="KW-0812">Transmembrane</keyword>
<evidence type="ECO:0000256" key="24">
    <source>
        <dbReference type="PROSITE-ProRule" id="PRU10141"/>
    </source>
</evidence>
<keyword evidence="3" id="KW-0597">Phosphoprotein</keyword>
<evidence type="ECO:0000256" key="5">
    <source>
        <dbReference type="ARBA" id="ARBA00022692"/>
    </source>
</evidence>
<feature type="domain" description="Ig-like" evidence="27">
    <location>
        <begin position="179"/>
        <end position="263"/>
    </location>
</feature>
<dbReference type="Pfam" id="PF07714">
    <property type="entry name" value="PK_Tyr_Ser-Thr"/>
    <property type="match status" value="1"/>
</dbReference>
<evidence type="ECO:0000256" key="7">
    <source>
        <dbReference type="ARBA" id="ARBA00022737"/>
    </source>
</evidence>
<accession>A0A5E4LZS8</accession>
<dbReference type="InterPro" id="IPR013098">
    <property type="entry name" value="Ig_I-set"/>
</dbReference>
<keyword evidence="29" id="KW-1185">Reference proteome</keyword>
<dbReference type="GO" id="GO:0007169">
    <property type="term" value="P:cell surface receptor protein tyrosine kinase signaling pathway"/>
    <property type="evidence" value="ECO:0007669"/>
    <property type="project" value="TreeGrafter"/>
</dbReference>
<evidence type="ECO:0000259" key="26">
    <source>
        <dbReference type="PROSITE" id="PS50011"/>
    </source>
</evidence>
<feature type="domain" description="Ig-like" evidence="27">
    <location>
        <begin position="272"/>
        <end position="366"/>
    </location>
</feature>
<evidence type="ECO:0000256" key="23">
    <source>
        <dbReference type="PIRSR" id="PIRSR000615-4"/>
    </source>
</evidence>
<keyword evidence="4" id="KW-0808">Transferase</keyword>
<feature type="binding site" evidence="21 24">
    <location>
        <position position="842"/>
    </location>
    <ligand>
        <name>ATP</name>
        <dbReference type="ChEBI" id="CHEBI:30616"/>
    </ligand>
</feature>
<organism evidence="28 29">
    <name type="scientific">Cinara cedri</name>
    <dbReference type="NCBI Taxonomy" id="506608"/>
    <lineage>
        <taxon>Eukaryota</taxon>
        <taxon>Metazoa</taxon>
        <taxon>Ecdysozoa</taxon>
        <taxon>Arthropoda</taxon>
        <taxon>Hexapoda</taxon>
        <taxon>Insecta</taxon>
        <taxon>Pterygota</taxon>
        <taxon>Neoptera</taxon>
        <taxon>Paraneoptera</taxon>
        <taxon>Hemiptera</taxon>
        <taxon>Sternorrhyncha</taxon>
        <taxon>Aphidomorpha</taxon>
        <taxon>Aphidoidea</taxon>
        <taxon>Aphididae</taxon>
        <taxon>Lachninae</taxon>
        <taxon>Cinara</taxon>
    </lineage>
</organism>
<sequence length="1122" mass="127094">LVSPSVLRNKAPRYFRKRSPLQKTKNVRPSADVAIIGDNRPGNAELLCLPAHSKTIVLEDESNVLTAIEGDRLKIKCDYSDAVKINTAQWSKESEDDTVFDPPNILTKKSQWLHFKNVKHSDHGRYSCLLGGSTDTGTFSKWRNFTLITYKRSEAAASGKQLKMTAPQSLSHRKDGVKPKFINKLFMDNHVVMLIDDSRTLSCPVESMSPVVFLWYKNDDVLLFEGSGEHNYTLNRVKMSDTGNYTCVVKNDFGSVQHKFNVEIFADRNKLPILVEYPQNLTLKPGDTAWFACKTFDMHRTEIDWYFLNGSNPQEIKPDDLQLYKKIINHNTVKIFNGVLILENITADDAGWYACYINGTKTRIMTGAKLIVDKNIDVNDPQDSGVDVEDSEVIENPRKIGYYNATENSTIPKFVKFENMHKFMAKPAGNMLKLKCAAEGNPLPNITWYKDGVTPLQRTLGVVRYTNWAIVLEDLVTTDSGNYMCKVCNENGCIDFTYKVDIIERFPHKPYIKEGQPHNVTALVHTDVLFECTPLADLEPYMQWYYHNANVGNVHNGNLENGTVIQVHYGMGPKERLHHRPVFTEAPQNLTLVLGGSGALACKVLSDLHPYIQWYTGEIPTVENADNLDIKNLEKTMVKVKDADLHEGYPETLLVSNVTHLNEGWYTCVVGNSLGVSFASAYLKVVDELEEPVKIKALQLQTYQLAALAIGFVLVIAVCVVMLVCSKRKREKLKELVARESARNAMITQWTKKIIIEKQQMADASEPLLMPVVKIEKQKSKYTKLDQTCLSEYELPLDPCWEFSRENLSLGKTLGEGAFGKVLRGEADGILCENVTTTVAVKMLKDGHTDTEMMDLVSEMEMMKMIGKHVNIINLLGCCTQDGPLYVLVEFALHGNLRDFLRQHRPSSGYEPAIGSNLKDTLTQKDLVSFAYQVARGMEYLASRKCIHRDLAARNVLVSEDFIMKIADFGLARDIQNQEYYRKTTDGRLPVKWMAPEALFHRVYTTQSDVWSYGVLLWEIMTLGGTPYPSVPNMEQLFNLLQSGHRMEKPSCCSLEIYMIMRDCWSYHPNERPMFDELVESLDQILSVTANQEYVDFGLPQLDTPPTSQESFDENDLVNFAV</sequence>
<dbReference type="InterPro" id="IPR050122">
    <property type="entry name" value="RTK"/>
</dbReference>
<evidence type="ECO:0000256" key="25">
    <source>
        <dbReference type="SAM" id="Phobius"/>
    </source>
</evidence>
<feature type="transmembrane region" description="Helical" evidence="25">
    <location>
        <begin position="703"/>
        <end position="725"/>
    </location>
</feature>
<dbReference type="SUPFAM" id="SSF56112">
    <property type="entry name" value="Protein kinase-like (PK-like)"/>
    <property type="match status" value="1"/>
</dbReference>
<reference evidence="28 29" key="1">
    <citation type="submission" date="2019-08" db="EMBL/GenBank/DDBJ databases">
        <authorList>
            <person name="Alioto T."/>
            <person name="Alioto T."/>
            <person name="Gomez Garrido J."/>
        </authorList>
    </citation>
    <scope>NUCLEOTIDE SEQUENCE [LARGE SCALE GENOMIC DNA]</scope>
</reference>
<dbReference type="FunFam" id="1.10.510.10:FF:000007">
    <property type="entry name" value="Fibroblast growth factor receptor"/>
    <property type="match status" value="1"/>
</dbReference>
<evidence type="ECO:0000259" key="27">
    <source>
        <dbReference type="PROSITE" id="PS50835"/>
    </source>
</evidence>
<dbReference type="FunFam" id="2.60.40.10:FF:000020">
    <property type="entry name" value="Fibroblast growth factor receptor"/>
    <property type="match status" value="1"/>
</dbReference>
<evidence type="ECO:0000313" key="28">
    <source>
        <dbReference type="EMBL" id="VVC24469.1"/>
    </source>
</evidence>
<keyword evidence="6" id="KW-0732">Signal</keyword>
<evidence type="ECO:0000256" key="16">
    <source>
        <dbReference type="ARBA" id="ARBA00023180"/>
    </source>
</evidence>
<evidence type="ECO:0000256" key="20">
    <source>
        <dbReference type="PIRSR" id="PIRSR000615-1"/>
    </source>
</evidence>
<dbReference type="GO" id="GO:0005524">
    <property type="term" value="F:ATP binding"/>
    <property type="evidence" value="ECO:0007669"/>
    <property type="project" value="UniProtKB-UniRule"/>
</dbReference>
<dbReference type="InterPro" id="IPR013151">
    <property type="entry name" value="Immunoglobulin_dom"/>
</dbReference>
<keyword evidence="13" id="KW-0829">Tyrosine-protein kinase</keyword>
<feature type="active site" description="Proton acceptor" evidence="20">
    <location>
        <position position="950"/>
    </location>
</feature>
<gene>
    <name evidence="28" type="ORF">CINCED_3A009612</name>
</gene>
<evidence type="ECO:0000256" key="6">
    <source>
        <dbReference type="ARBA" id="ARBA00022729"/>
    </source>
</evidence>
<keyword evidence="22" id="KW-0460">Magnesium</keyword>
<keyword evidence="14" id="KW-1015">Disulfide bond</keyword>
<comment type="subcellular location">
    <subcellularLocation>
        <location evidence="1">Membrane</location>
        <topology evidence="1">Single-pass membrane protein</topology>
    </subcellularLocation>
</comment>
<dbReference type="AlphaFoldDB" id="A0A5E4LZS8"/>
<dbReference type="EC" id="2.7.10.1" evidence="2"/>
<dbReference type="EMBL" id="CABPRJ010000003">
    <property type="protein sequence ID" value="VVC24469.1"/>
    <property type="molecule type" value="Genomic_DNA"/>
</dbReference>
<dbReference type="InterPro" id="IPR008266">
    <property type="entry name" value="Tyr_kinase_AS"/>
</dbReference>
<dbReference type="InterPro" id="IPR036179">
    <property type="entry name" value="Ig-like_dom_sf"/>
</dbReference>
<dbReference type="InterPro" id="IPR011009">
    <property type="entry name" value="Kinase-like_dom_sf"/>
</dbReference>
<dbReference type="Pfam" id="PF07679">
    <property type="entry name" value="I-set"/>
    <property type="match status" value="2"/>
</dbReference>
<keyword evidence="12 25" id="KW-0472">Membrane</keyword>
<feature type="non-terminal residue" evidence="28">
    <location>
        <position position="1"/>
    </location>
</feature>
<dbReference type="GO" id="GO:0005886">
    <property type="term" value="C:plasma membrane"/>
    <property type="evidence" value="ECO:0007669"/>
    <property type="project" value="TreeGrafter"/>
</dbReference>
<dbReference type="Gene3D" id="1.10.510.10">
    <property type="entry name" value="Transferase(Phosphotransferase) domain 1"/>
    <property type="match status" value="1"/>
</dbReference>
<dbReference type="InterPro" id="IPR007110">
    <property type="entry name" value="Ig-like_dom"/>
</dbReference>
<dbReference type="Pfam" id="PF00047">
    <property type="entry name" value="ig"/>
    <property type="match status" value="1"/>
</dbReference>
<dbReference type="PANTHER" id="PTHR24416:SF550">
    <property type="entry name" value="FIBROBLAST GROWTH FACTOR RECEPTOR HOMOLOG 1-RELATED"/>
    <property type="match status" value="1"/>
</dbReference>
<dbReference type="Proteomes" id="UP000325440">
    <property type="component" value="Unassembled WGS sequence"/>
</dbReference>
<proteinExistence type="predicted"/>
<dbReference type="GO" id="GO:0004714">
    <property type="term" value="F:transmembrane receptor protein tyrosine kinase activity"/>
    <property type="evidence" value="ECO:0007669"/>
    <property type="project" value="UniProtKB-EC"/>
</dbReference>
<dbReference type="SUPFAM" id="SSF48726">
    <property type="entry name" value="Immunoglobulin"/>
    <property type="match status" value="5"/>
</dbReference>
<evidence type="ECO:0000256" key="19">
    <source>
        <dbReference type="ARBA" id="ARBA00056965"/>
    </source>
</evidence>
<dbReference type="OrthoDB" id="5984265at2759"/>
<dbReference type="GO" id="GO:0043235">
    <property type="term" value="C:receptor complex"/>
    <property type="evidence" value="ECO:0007669"/>
    <property type="project" value="TreeGrafter"/>
</dbReference>
<evidence type="ECO:0000256" key="14">
    <source>
        <dbReference type="ARBA" id="ARBA00023157"/>
    </source>
</evidence>
<feature type="domain" description="Protein kinase" evidence="26">
    <location>
        <begin position="808"/>
        <end position="1086"/>
    </location>
</feature>
<dbReference type="PIRSF" id="PIRSF000615">
    <property type="entry name" value="TyrPK_CSF1-R"/>
    <property type="match status" value="1"/>
</dbReference>
<feature type="domain" description="Ig-like" evidence="27">
    <location>
        <begin position="412"/>
        <end position="501"/>
    </location>
</feature>